<gene>
    <name evidence="3" type="ORF">EW146_g5027</name>
</gene>
<evidence type="ECO:0000313" key="3">
    <source>
        <dbReference type="EMBL" id="THH15460.1"/>
    </source>
</evidence>
<sequence>MSSLIEISSSTARITFSAAIAACRKYSEDSLTGAGFEAEGRRRGIDPACQWTAMDPFNLDDVFSTSSCNPSFTHSTQQHTHPPLTVAPQQTQQQPVIPFNPSPASGYVPTEQTLQLELLRETRRIRELELRIAEERRKERDAEVLLGQLNAKENSRNLASTSTINSSAWTPHALIKNTDSTQLALLLDAAQAQFTSSWFAEANPQVGRIHDAWFEPSVDDVFNNAIANVFPPLPNQFNPPDGPSESQQQTAQDIPGGDEDQSEDSPGAQPSTSTEGGRKRPGKIIQEKSLQCAKCGLLMGKMILRGSREELDVSYDMVYRCLKCEPSIPSTSTRKRTNEMEDTNAPATCDVCSHMKGHGGFVAKERATIMFIAELVCLNCSEKYKRCTNCGGTSARGVIGKWRCKELFSGERKTCSLSHVRLGTVDMEMAVWEIPTDLQDAKELPSLIDCCEQMWREHVLSRLAVPEMLEHQPEIQTFADIEQKVLKTRFFRSELFTRPPRSPDHRRFVSFSWAKVRTRRDKSKPEWARTSHESKRDDQWLTYNMRRSTVLHPTSSMLSGVWMVEWVIPDRTFFVTTLSEYESATVERGVLHISEILRRVLATMMRHNAERPEDPWLPPEHLWIMNTSARSMLPFTISSPLPFLSLNLKEVSKMLMTVSILAPHIHINESLQRRSILPLNEYLARHASARKEMFTPDACALAKALAVTVNEPDGIEVFAMHMNPAMTLEGLNKQTSDKLRSSIRKARSTVFSLYATCSCNRLPAIEALAKHSVSERGVLKRLSGRNLPSSLVASPSGVSKSAGKPLTVLFASAN</sequence>
<evidence type="ECO:0000256" key="2">
    <source>
        <dbReference type="SAM" id="MobiDB-lite"/>
    </source>
</evidence>
<protein>
    <submittedName>
        <fullName evidence="3">Uncharacterized protein</fullName>
    </submittedName>
</protein>
<dbReference type="AlphaFoldDB" id="A0A4S4LYH8"/>
<organism evidence="3 4">
    <name type="scientific">Bondarzewia mesenterica</name>
    <dbReference type="NCBI Taxonomy" id="1095465"/>
    <lineage>
        <taxon>Eukaryota</taxon>
        <taxon>Fungi</taxon>
        <taxon>Dikarya</taxon>
        <taxon>Basidiomycota</taxon>
        <taxon>Agaricomycotina</taxon>
        <taxon>Agaricomycetes</taxon>
        <taxon>Russulales</taxon>
        <taxon>Bondarzewiaceae</taxon>
        <taxon>Bondarzewia</taxon>
    </lineage>
</organism>
<feature type="region of interest" description="Disordered" evidence="2">
    <location>
        <begin position="232"/>
        <end position="283"/>
    </location>
</feature>
<name>A0A4S4LYH8_9AGAM</name>
<dbReference type="OrthoDB" id="2129662at2759"/>
<keyword evidence="4" id="KW-1185">Reference proteome</keyword>
<comment type="caution">
    <text evidence="3">The sequence shown here is derived from an EMBL/GenBank/DDBJ whole genome shotgun (WGS) entry which is preliminary data.</text>
</comment>
<dbReference type="Proteomes" id="UP000310158">
    <property type="component" value="Unassembled WGS sequence"/>
</dbReference>
<reference evidence="3 4" key="1">
    <citation type="submission" date="2019-02" db="EMBL/GenBank/DDBJ databases">
        <title>Genome sequencing of the rare red list fungi Bondarzewia mesenterica.</title>
        <authorList>
            <person name="Buettner E."/>
            <person name="Kellner H."/>
        </authorList>
    </citation>
    <scope>NUCLEOTIDE SEQUENCE [LARGE SCALE GENOMIC DNA]</scope>
    <source>
        <strain evidence="3 4">DSM 108281</strain>
    </source>
</reference>
<dbReference type="EMBL" id="SGPL01000209">
    <property type="protein sequence ID" value="THH15460.1"/>
    <property type="molecule type" value="Genomic_DNA"/>
</dbReference>
<accession>A0A4S4LYH8</accession>
<evidence type="ECO:0000256" key="1">
    <source>
        <dbReference type="SAM" id="Coils"/>
    </source>
</evidence>
<feature type="coiled-coil region" evidence="1">
    <location>
        <begin position="111"/>
        <end position="145"/>
    </location>
</feature>
<keyword evidence="1" id="KW-0175">Coiled coil</keyword>
<evidence type="ECO:0000313" key="4">
    <source>
        <dbReference type="Proteomes" id="UP000310158"/>
    </source>
</evidence>
<proteinExistence type="predicted"/>